<accession>A0AAP0MYB3</accession>
<gene>
    <name evidence="3" type="ORF">WN944_010888</name>
</gene>
<name>A0AAP0MYB3_9ROSI</name>
<dbReference type="Pfam" id="PF04434">
    <property type="entry name" value="SWIM"/>
    <property type="match status" value="1"/>
</dbReference>
<dbReference type="AlphaFoldDB" id="A0AAP0MYB3"/>
<reference evidence="3 4" key="1">
    <citation type="submission" date="2024-05" db="EMBL/GenBank/DDBJ databases">
        <title>Haplotype-resolved chromosome-level genome assembly of Huyou (Citrus changshanensis).</title>
        <authorList>
            <person name="Miao C."/>
            <person name="Chen W."/>
            <person name="Wu Y."/>
            <person name="Wang L."/>
            <person name="Zhao S."/>
            <person name="Grierson D."/>
            <person name="Xu C."/>
            <person name="Chen K."/>
        </authorList>
    </citation>
    <scope>NUCLEOTIDE SEQUENCE [LARGE SCALE GENOMIC DNA]</scope>
    <source>
        <strain evidence="3">01-14</strain>
        <tissue evidence="3">Leaf</tissue>
    </source>
</reference>
<dbReference type="Proteomes" id="UP001428341">
    <property type="component" value="Unassembled WGS sequence"/>
</dbReference>
<protein>
    <recommendedName>
        <fullName evidence="2">SWIM-type domain-containing protein</fullName>
    </recommendedName>
</protein>
<evidence type="ECO:0000256" key="1">
    <source>
        <dbReference type="PROSITE-ProRule" id="PRU00325"/>
    </source>
</evidence>
<dbReference type="PROSITE" id="PS50966">
    <property type="entry name" value="ZF_SWIM"/>
    <property type="match status" value="1"/>
</dbReference>
<keyword evidence="1" id="KW-0863">Zinc-finger</keyword>
<dbReference type="PANTHER" id="PTHR31973">
    <property type="entry name" value="POLYPROTEIN, PUTATIVE-RELATED"/>
    <property type="match status" value="1"/>
</dbReference>
<organism evidence="3 4">
    <name type="scientific">Citrus x changshan-huyou</name>
    <dbReference type="NCBI Taxonomy" id="2935761"/>
    <lineage>
        <taxon>Eukaryota</taxon>
        <taxon>Viridiplantae</taxon>
        <taxon>Streptophyta</taxon>
        <taxon>Embryophyta</taxon>
        <taxon>Tracheophyta</taxon>
        <taxon>Spermatophyta</taxon>
        <taxon>Magnoliopsida</taxon>
        <taxon>eudicotyledons</taxon>
        <taxon>Gunneridae</taxon>
        <taxon>Pentapetalae</taxon>
        <taxon>rosids</taxon>
        <taxon>malvids</taxon>
        <taxon>Sapindales</taxon>
        <taxon>Rutaceae</taxon>
        <taxon>Aurantioideae</taxon>
        <taxon>Citrus</taxon>
    </lineage>
</organism>
<feature type="domain" description="SWIM-type" evidence="2">
    <location>
        <begin position="57"/>
        <end position="89"/>
    </location>
</feature>
<dbReference type="EMBL" id="JBCGBO010000002">
    <property type="protein sequence ID" value="KAK9222452.1"/>
    <property type="molecule type" value="Genomic_DNA"/>
</dbReference>
<keyword evidence="1" id="KW-0862">Zinc</keyword>
<dbReference type="InterPro" id="IPR007527">
    <property type="entry name" value="Znf_SWIM"/>
</dbReference>
<sequence>MRRLYKRMKEARTWKGRLPLDVKKKLYVNRDEGRTCKVLEIDDYDFEVIDDVTYESFVVDLDKRTCGCGAYQISGIPCKHAMPCIVMKCECAANYVDPRLTVRAYIITYSEFIKPRPNQAIWPSVQGPEINPPEMLVQVSKLKKHARKKEPNELLRKKKNKQIFKCTNCSGIGHNKRSSKNPTKSSSHVYSLFYIMLT</sequence>
<keyword evidence="1" id="KW-0479">Metal-binding</keyword>
<dbReference type="PANTHER" id="PTHR31973:SF187">
    <property type="entry name" value="MUTATOR TRANSPOSASE MUDRA PROTEIN"/>
    <property type="match status" value="1"/>
</dbReference>
<comment type="caution">
    <text evidence="3">The sequence shown here is derived from an EMBL/GenBank/DDBJ whole genome shotgun (WGS) entry which is preliminary data.</text>
</comment>
<keyword evidence="4" id="KW-1185">Reference proteome</keyword>
<evidence type="ECO:0000313" key="4">
    <source>
        <dbReference type="Proteomes" id="UP001428341"/>
    </source>
</evidence>
<evidence type="ECO:0000313" key="3">
    <source>
        <dbReference type="EMBL" id="KAK9222452.1"/>
    </source>
</evidence>
<evidence type="ECO:0000259" key="2">
    <source>
        <dbReference type="PROSITE" id="PS50966"/>
    </source>
</evidence>
<proteinExistence type="predicted"/>
<dbReference type="GO" id="GO:0008270">
    <property type="term" value="F:zinc ion binding"/>
    <property type="evidence" value="ECO:0007669"/>
    <property type="project" value="UniProtKB-KW"/>
</dbReference>